<feature type="compositionally biased region" description="Gly residues" evidence="1">
    <location>
        <begin position="51"/>
        <end position="73"/>
    </location>
</feature>
<reference evidence="3" key="1">
    <citation type="submission" date="2024-06" db="UniProtKB">
        <authorList>
            <consortium name="RefSeq"/>
        </authorList>
    </citation>
    <scope>NUCLEOTIDE SEQUENCE [LARGE SCALE GENOMIC DNA]</scope>
    <source>
        <strain evidence="3">MV2-25</strain>
    </source>
</reference>
<organism evidence="3 4">
    <name type="scientific">Drosophila pseudoobscura pseudoobscura</name>
    <name type="common">Fruit fly</name>
    <dbReference type="NCBI Taxonomy" id="46245"/>
    <lineage>
        <taxon>Eukaryota</taxon>
        <taxon>Metazoa</taxon>
        <taxon>Ecdysozoa</taxon>
        <taxon>Arthropoda</taxon>
        <taxon>Hexapoda</taxon>
        <taxon>Insecta</taxon>
        <taxon>Pterygota</taxon>
        <taxon>Neoptera</taxon>
        <taxon>Endopterygota</taxon>
        <taxon>Diptera</taxon>
        <taxon>Brachycera</taxon>
        <taxon>Muscomorpha</taxon>
        <taxon>Ephydroidea</taxon>
        <taxon>Drosophilidae</taxon>
        <taxon>Drosophila</taxon>
        <taxon>Sophophora</taxon>
    </lineage>
</organism>
<feature type="signal peptide" evidence="2">
    <location>
        <begin position="1"/>
        <end position="19"/>
    </location>
</feature>
<accession>A0A6I8V4E7</accession>
<dbReference type="Proteomes" id="UP000001819">
    <property type="component" value="Chromosome 3"/>
</dbReference>
<reference evidence="4" key="2">
    <citation type="submission" date="2025-08" db="UniProtKB">
        <authorList>
            <consortium name="RefSeq"/>
        </authorList>
    </citation>
    <scope>IDENTIFICATION</scope>
    <source>
        <strain evidence="4">MV-25-SWS-2005</strain>
        <tissue evidence="4">Whole body</tissue>
    </source>
</reference>
<evidence type="ECO:0000256" key="1">
    <source>
        <dbReference type="SAM" id="MobiDB-lite"/>
    </source>
</evidence>
<evidence type="ECO:0000256" key="2">
    <source>
        <dbReference type="SAM" id="SignalP"/>
    </source>
</evidence>
<evidence type="ECO:0000313" key="3">
    <source>
        <dbReference type="Proteomes" id="UP000001819"/>
    </source>
</evidence>
<evidence type="ECO:0000313" key="4">
    <source>
        <dbReference type="RefSeq" id="XP_002138636.2"/>
    </source>
</evidence>
<feature type="chain" id="PRO_5026087603" evidence="2">
    <location>
        <begin position="20"/>
        <end position="73"/>
    </location>
</feature>
<dbReference type="RefSeq" id="XP_002138636.2">
    <property type="nucleotide sequence ID" value="XM_002138600.3"/>
</dbReference>
<dbReference type="FunCoup" id="A0A6I8V4E7">
    <property type="interactions" value="53"/>
</dbReference>
<protein>
    <submittedName>
        <fullName evidence="4">Uncharacterized protein F12A10.7-like</fullName>
    </submittedName>
</protein>
<dbReference type="InParanoid" id="A0A6I8V4E7"/>
<sequence>MRLILLALIGFLCLAFVHGQDFVDGDERVNLLDVADQGAAHAVNGDREARGYGGGHYGGGGRYGGGRGGHYGR</sequence>
<proteinExistence type="predicted"/>
<dbReference type="AlphaFoldDB" id="A0A6I8V4E7"/>
<gene>
    <name evidence="4" type="primary">LOC6898631</name>
</gene>
<keyword evidence="2" id="KW-0732">Signal</keyword>
<name>A0A6I8V4E7_DROPS</name>
<keyword evidence="3" id="KW-1185">Reference proteome</keyword>
<dbReference type="KEGG" id="dpo:6898631"/>
<feature type="region of interest" description="Disordered" evidence="1">
    <location>
        <begin position="45"/>
        <end position="73"/>
    </location>
</feature>